<dbReference type="AlphaFoldDB" id="A0A6C2U209"/>
<dbReference type="SUPFAM" id="SSF46689">
    <property type="entry name" value="Homeodomain-like"/>
    <property type="match status" value="1"/>
</dbReference>
<keyword evidence="2" id="KW-1185">Reference proteome</keyword>
<organism evidence="1 2">
    <name type="scientific">Pontiella desulfatans</name>
    <dbReference type="NCBI Taxonomy" id="2750659"/>
    <lineage>
        <taxon>Bacteria</taxon>
        <taxon>Pseudomonadati</taxon>
        <taxon>Kiritimatiellota</taxon>
        <taxon>Kiritimatiellia</taxon>
        <taxon>Kiritimatiellales</taxon>
        <taxon>Pontiellaceae</taxon>
        <taxon>Pontiella</taxon>
    </lineage>
</organism>
<sequence length="155" mass="17418">MGSEERKKEEVLRESGTFNARASRISDGLFGSCEFFDARDVVQVKYEMLRRVHEDGVSVAQASADFGFSRVAFYDIQRAWTREGMNGLLPRPRGPRHGHKLTDEVLGFMRSALVKEPALRTPELAERVLGRFGLTVHPRSIERALAKGAKKGLLM</sequence>
<dbReference type="Proteomes" id="UP000366872">
    <property type="component" value="Unassembled WGS sequence"/>
</dbReference>
<evidence type="ECO:0008006" key="3">
    <source>
        <dbReference type="Google" id="ProtNLM"/>
    </source>
</evidence>
<dbReference type="Pfam" id="PF13565">
    <property type="entry name" value="HTH_32"/>
    <property type="match status" value="1"/>
</dbReference>
<dbReference type="EMBL" id="CAAHFG010000001">
    <property type="protein sequence ID" value="VGO13416.1"/>
    <property type="molecule type" value="Genomic_DNA"/>
</dbReference>
<accession>A0A6C2U209</accession>
<dbReference type="RefSeq" id="WP_168442125.1">
    <property type="nucleotide sequence ID" value="NZ_CAAHFG010000001.1"/>
</dbReference>
<gene>
    <name evidence="1" type="ORF">PDESU_01973</name>
</gene>
<name>A0A6C2U209_PONDE</name>
<evidence type="ECO:0000313" key="2">
    <source>
        <dbReference type="Proteomes" id="UP000366872"/>
    </source>
</evidence>
<evidence type="ECO:0000313" key="1">
    <source>
        <dbReference type="EMBL" id="VGO13416.1"/>
    </source>
</evidence>
<reference evidence="1 2" key="1">
    <citation type="submission" date="2019-04" db="EMBL/GenBank/DDBJ databases">
        <authorList>
            <person name="Van Vliet M D."/>
        </authorList>
    </citation>
    <scope>NUCLEOTIDE SEQUENCE [LARGE SCALE GENOMIC DNA]</scope>
    <source>
        <strain evidence="1 2">F1</strain>
    </source>
</reference>
<protein>
    <recommendedName>
        <fullName evidence="3">Winged helix-turn helix domain-containing protein</fullName>
    </recommendedName>
</protein>
<proteinExistence type="predicted"/>
<dbReference type="InterPro" id="IPR009057">
    <property type="entry name" value="Homeodomain-like_sf"/>
</dbReference>